<evidence type="ECO:0000313" key="1">
    <source>
        <dbReference type="EMBL" id="KAJ8667088.1"/>
    </source>
</evidence>
<reference evidence="1" key="1">
    <citation type="submission" date="2023-04" db="EMBL/GenBank/DDBJ databases">
        <title>A chromosome-level genome assembly of the parasitoid wasp Eretmocerus hayati.</title>
        <authorList>
            <person name="Zhong Y."/>
            <person name="Liu S."/>
            <person name="Liu Y."/>
        </authorList>
    </citation>
    <scope>NUCLEOTIDE SEQUENCE</scope>
    <source>
        <strain evidence="1">ZJU_SS_LIU_2023</strain>
    </source>
</reference>
<evidence type="ECO:0000313" key="2">
    <source>
        <dbReference type="Proteomes" id="UP001239111"/>
    </source>
</evidence>
<organism evidence="1 2">
    <name type="scientific">Eretmocerus hayati</name>
    <dbReference type="NCBI Taxonomy" id="131215"/>
    <lineage>
        <taxon>Eukaryota</taxon>
        <taxon>Metazoa</taxon>
        <taxon>Ecdysozoa</taxon>
        <taxon>Arthropoda</taxon>
        <taxon>Hexapoda</taxon>
        <taxon>Insecta</taxon>
        <taxon>Pterygota</taxon>
        <taxon>Neoptera</taxon>
        <taxon>Endopterygota</taxon>
        <taxon>Hymenoptera</taxon>
        <taxon>Apocrita</taxon>
        <taxon>Proctotrupomorpha</taxon>
        <taxon>Chalcidoidea</taxon>
        <taxon>Aphelinidae</taxon>
        <taxon>Aphelininae</taxon>
        <taxon>Eretmocerus</taxon>
    </lineage>
</organism>
<protein>
    <submittedName>
        <fullName evidence="1">Uncharacterized protein</fullName>
    </submittedName>
</protein>
<dbReference type="Proteomes" id="UP001239111">
    <property type="component" value="Chromosome 4"/>
</dbReference>
<dbReference type="EMBL" id="CM056744">
    <property type="protein sequence ID" value="KAJ8667088.1"/>
    <property type="molecule type" value="Genomic_DNA"/>
</dbReference>
<proteinExistence type="predicted"/>
<keyword evidence="2" id="KW-1185">Reference proteome</keyword>
<accession>A0ACC2N7G8</accession>
<sequence>MNYPRGRDTVTSTKATTSKTMSTTKTTSGTVDPISLSTTNNNSASTTMARKRRQLTENRSLQRCSASSHRSPDATGATSPSPEKSRRRTDRSIPHRSRLGDFFSNLACRLRGSSKNSESTSRRERSCVRKVTSTESSVSHRSDSALPSMKREMSQINEASSLQLSSSCSLGSSHVTSCSSNKKRRIGDLTPTITASEDRSTLAQQARSLEAMSNDASNTNTSGQETSITLMTETETSNTATSEACTASPSDQTSQGDDITSSGLSLLDKIVESESEIGNNCYNTALESNSGSLNHDPKVTETLNETESQQKQQQQAELDQSTISCEREQAAPLLTGSEPAMQEEPPMPQRLTASASAGSTIKRPVSSGRGSKDEVARLRATIQWLEEGARRLREELAMARAQLHEERRATKLVRRQIDTAVREARGSEAAKYSGLLADLRNRREMGALKNRLSEAEATIQKLKASSIDRGFRTVAKNKEDEAAKAGNLEIRKLEAEVQSLRATCRMLEEKLHVSNNHDN</sequence>
<gene>
    <name evidence="1" type="ORF">QAD02_008750</name>
</gene>
<name>A0ACC2N7G8_9HYME</name>
<comment type="caution">
    <text evidence="1">The sequence shown here is derived from an EMBL/GenBank/DDBJ whole genome shotgun (WGS) entry which is preliminary data.</text>
</comment>